<dbReference type="Proteomes" id="UP001162156">
    <property type="component" value="Unassembled WGS sequence"/>
</dbReference>
<organism evidence="1 2">
    <name type="scientific">Rhamnusium bicolor</name>
    <dbReference type="NCBI Taxonomy" id="1586634"/>
    <lineage>
        <taxon>Eukaryota</taxon>
        <taxon>Metazoa</taxon>
        <taxon>Ecdysozoa</taxon>
        <taxon>Arthropoda</taxon>
        <taxon>Hexapoda</taxon>
        <taxon>Insecta</taxon>
        <taxon>Pterygota</taxon>
        <taxon>Neoptera</taxon>
        <taxon>Endopterygota</taxon>
        <taxon>Coleoptera</taxon>
        <taxon>Polyphaga</taxon>
        <taxon>Cucujiformia</taxon>
        <taxon>Chrysomeloidea</taxon>
        <taxon>Cerambycidae</taxon>
        <taxon>Lepturinae</taxon>
        <taxon>Rhagiini</taxon>
        <taxon>Rhamnusium</taxon>
    </lineage>
</organism>
<dbReference type="AlphaFoldDB" id="A0AAV8ZT01"/>
<dbReference type="PANTHER" id="PTHR10773:SF19">
    <property type="match status" value="1"/>
</dbReference>
<proteinExistence type="predicted"/>
<evidence type="ECO:0000313" key="1">
    <source>
        <dbReference type="EMBL" id="KAJ8969755.1"/>
    </source>
</evidence>
<gene>
    <name evidence="1" type="ORF">NQ314_001592</name>
</gene>
<comment type="caution">
    <text evidence="1">The sequence shown here is derived from an EMBL/GenBank/DDBJ whole genome shotgun (WGS) entry which is preliminary data.</text>
</comment>
<accession>A0AAV8ZT01</accession>
<dbReference type="PANTHER" id="PTHR10773">
    <property type="entry name" value="DNA-DIRECTED RNA POLYMERASES I, II, AND III SUBUNIT RPABC2"/>
    <property type="match status" value="1"/>
</dbReference>
<protein>
    <submittedName>
        <fullName evidence="1">Uncharacterized protein</fullName>
    </submittedName>
</protein>
<keyword evidence="2" id="KW-1185">Reference proteome</keyword>
<sequence length="146" mass="17146">MFPHGISHYTRNRSSKEYLSPDLNINRLYRAFSGTFLDTNISYRFYPQVFKKRFPNLSFKQPRTDTSFTCDLLSAQIKGNPENRQDLVNRLALHHRTAEKAIKMMQQDHKNSQLPGSSICSMDLQQVLFLPTLTHSRMFYLRQLSN</sequence>
<reference evidence="1" key="1">
    <citation type="journal article" date="2023" name="Insect Mol. Biol.">
        <title>Genome sequencing provides insights into the evolution of gene families encoding plant cell wall-degrading enzymes in longhorned beetles.</title>
        <authorList>
            <person name="Shin N.R."/>
            <person name="Okamura Y."/>
            <person name="Kirsch R."/>
            <person name="Pauchet Y."/>
        </authorList>
    </citation>
    <scope>NUCLEOTIDE SEQUENCE</scope>
    <source>
        <strain evidence="1">RBIC_L_NR</strain>
    </source>
</reference>
<evidence type="ECO:0000313" key="2">
    <source>
        <dbReference type="Proteomes" id="UP001162156"/>
    </source>
</evidence>
<name>A0AAV8ZT01_9CUCU</name>
<dbReference type="EMBL" id="JANEYF010000465">
    <property type="protein sequence ID" value="KAJ8969755.1"/>
    <property type="molecule type" value="Genomic_DNA"/>
</dbReference>